<dbReference type="EMBL" id="CP018632">
    <property type="protein sequence ID" value="ASJ71241.1"/>
    <property type="molecule type" value="Genomic_DNA"/>
</dbReference>
<evidence type="ECO:0008006" key="7">
    <source>
        <dbReference type="Google" id="ProtNLM"/>
    </source>
</evidence>
<evidence type="ECO:0000256" key="3">
    <source>
        <dbReference type="ARBA" id="ARBA00023180"/>
    </source>
</evidence>
<protein>
    <recommendedName>
        <fullName evidence="7">Peroxidase</fullName>
    </recommendedName>
</protein>
<dbReference type="InterPro" id="IPR010255">
    <property type="entry name" value="Haem_peroxidase_sf"/>
</dbReference>
<dbReference type="PROSITE" id="PS50292">
    <property type="entry name" value="PEROXIDASE_3"/>
    <property type="match status" value="1"/>
</dbReference>
<sequence>MLCLFTVAPGSNAAERKPVTREEFEGEVQSLDGSDNNSRNPLYGVANTAYRRIAPSNYSDGLSAPAGGPESRYISNRIFEDQAQNLFSENGVTQWAYNWGQFIDHTIALRATSEELLEFTYDESDPLEYFAHGDGVFRTSRSAAVEGTGVDTVREQLNTISSFVDAWAVYGGSEERLEWLREGAVDGDLSNNGARLLMSEDQYLPRATERGDAASAPVMERLGNLLFAPDADEQAIVAGDIRANENIALTGIQTLFAREHNRIVDQLPEDWSEQTKFDTARQFVIATQQYITYEEFLPALGIDLKRARRYRADVDTSVSNEFATVGYRAHSMIHGEIEMANLASSYDVQTLEMFEEIGIEIEAEGDHIELAVPLNVAFHRPQLVNQLGLGPLLAGLGGEPQYRNDEQIDNQLRSVMFQIPVEHVADSQECLDGPTLNECFVLVNDIGVLDIMRGREHGMAAYNDMREAYGLDRITSFTALTGEATESFPVDDPLVDLEDPINDPDILTYTELRDADGQLLELGSDAADSEAVTGVRRTSLAARLKAVYGDVDSLDAFVGMVSEPHLPGSEFGELQEAIWKKQFEALRDGDRFFYEWNRGLQSLTRLPELQGITFEQTLSDVIVNNTELEYGDIQSNMFLVKAE</sequence>
<dbReference type="GO" id="GO:0005576">
    <property type="term" value="C:extracellular region"/>
    <property type="evidence" value="ECO:0007669"/>
    <property type="project" value="UniProtKB-SubCell"/>
</dbReference>
<evidence type="ECO:0000256" key="4">
    <source>
        <dbReference type="SAM" id="MobiDB-lite"/>
    </source>
</evidence>
<accession>A0A2Z2NMQ1</accession>
<dbReference type="RefSeq" id="WP_157735787.1">
    <property type="nucleotide sequence ID" value="NZ_CP018632.1"/>
</dbReference>
<dbReference type="PANTHER" id="PTHR11475">
    <property type="entry name" value="OXIDASE/PEROXIDASE"/>
    <property type="match status" value="1"/>
</dbReference>
<dbReference type="Pfam" id="PF03098">
    <property type="entry name" value="An_peroxidase"/>
    <property type="match status" value="2"/>
</dbReference>
<organism evidence="5 6">
    <name type="scientific">Granulosicoccus antarcticus IMCC3135</name>
    <dbReference type="NCBI Taxonomy" id="1192854"/>
    <lineage>
        <taxon>Bacteria</taxon>
        <taxon>Pseudomonadati</taxon>
        <taxon>Pseudomonadota</taxon>
        <taxon>Gammaproteobacteria</taxon>
        <taxon>Chromatiales</taxon>
        <taxon>Granulosicoccaceae</taxon>
        <taxon>Granulosicoccus</taxon>
    </lineage>
</organism>
<feature type="region of interest" description="Disordered" evidence="4">
    <location>
        <begin position="15"/>
        <end position="39"/>
    </location>
</feature>
<dbReference type="Gene3D" id="1.10.640.10">
    <property type="entry name" value="Haem peroxidase domain superfamily, animal type"/>
    <property type="match status" value="1"/>
</dbReference>
<dbReference type="InterPro" id="IPR037120">
    <property type="entry name" value="Haem_peroxidase_sf_animal"/>
</dbReference>
<evidence type="ECO:0000313" key="6">
    <source>
        <dbReference type="Proteomes" id="UP000250079"/>
    </source>
</evidence>
<dbReference type="PRINTS" id="PR00457">
    <property type="entry name" value="ANPEROXIDASE"/>
</dbReference>
<dbReference type="GO" id="GO:0006979">
    <property type="term" value="P:response to oxidative stress"/>
    <property type="evidence" value="ECO:0007669"/>
    <property type="project" value="InterPro"/>
</dbReference>
<dbReference type="KEGG" id="gai:IMCC3135_05645"/>
<dbReference type="Proteomes" id="UP000250079">
    <property type="component" value="Chromosome"/>
</dbReference>
<evidence type="ECO:0000313" key="5">
    <source>
        <dbReference type="EMBL" id="ASJ71241.1"/>
    </source>
</evidence>
<dbReference type="GO" id="GO:0020037">
    <property type="term" value="F:heme binding"/>
    <property type="evidence" value="ECO:0007669"/>
    <property type="project" value="InterPro"/>
</dbReference>
<proteinExistence type="predicted"/>
<evidence type="ECO:0000256" key="1">
    <source>
        <dbReference type="ARBA" id="ARBA00004613"/>
    </source>
</evidence>
<dbReference type="PANTHER" id="PTHR11475:SF4">
    <property type="entry name" value="CHORION PEROXIDASE"/>
    <property type="match status" value="1"/>
</dbReference>
<reference evidence="5 6" key="1">
    <citation type="submission" date="2016-12" db="EMBL/GenBank/DDBJ databases">
        <authorList>
            <person name="Song W.-J."/>
            <person name="Kurnit D.M."/>
        </authorList>
    </citation>
    <scope>NUCLEOTIDE SEQUENCE [LARGE SCALE GENOMIC DNA]</scope>
    <source>
        <strain evidence="5 6">IMCC3135</strain>
    </source>
</reference>
<comment type="subcellular location">
    <subcellularLocation>
        <location evidence="1">Secreted</location>
    </subcellularLocation>
</comment>
<dbReference type="OrthoDB" id="9765610at2"/>
<keyword evidence="2" id="KW-0964">Secreted</keyword>
<keyword evidence="6" id="KW-1185">Reference proteome</keyword>
<gene>
    <name evidence="5" type="ORF">IMCC3135_05645</name>
</gene>
<dbReference type="AlphaFoldDB" id="A0A2Z2NMQ1"/>
<keyword evidence="3" id="KW-0325">Glycoprotein</keyword>
<dbReference type="InterPro" id="IPR019791">
    <property type="entry name" value="Haem_peroxidase_animal"/>
</dbReference>
<dbReference type="SUPFAM" id="SSF48113">
    <property type="entry name" value="Heme-dependent peroxidases"/>
    <property type="match status" value="1"/>
</dbReference>
<name>A0A2Z2NMQ1_9GAMM</name>
<evidence type="ECO:0000256" key="2">
    <source>
        <dbReference type="ARBA" id="ARBA00022525"/>
    </source>
</evidence>
<dbReference type="GO" id="GO:0004601">
    <property type="term" value="F:peroxidase activity"/>
    <property type="evidence" value="ECO:0007669"/>
    <property type="project" value="InterPro"/>
</dbReference>